<proteinExistence type="predicted"/>
<keyword evidence="2" id="KW-1185">Reference proteome</keyword>
<reference evidence="1" key="1">
    <citation type="submission" date="2023-06" db="EMBL/GenBank/DDBJ databases">
        <title>Survivors Of The Sea: Transcriptome response of Skeletonema marinoi to long-term dormancy.</title>
        <authorList>
            <person name="Pinder M.I.M."/>
            <person name="Kourtchenko O."/>
            <person name="Robertson E.K."/>
            <person name="Larsson T."/>
            <person name="Maumus F."/>
            <person name="Osuna-Cruz C.M."/>
            <person name="Vancaester E."/>
            <person name="Stenow R."/>
            <person name="Vandepoele K."/>
            <person name="Ploug H."/>
            <person name="Bruchert V."/>
            <person name="Godhe A."/>
            <person name="Topel M."/>
        </authorList>
    </citation>
    <scope>NUCLEOTIDE SEQUENCE</scope>
    <source>
        <strain evidence="1">R05AC</strain>
    </source>
</reference>
<evidence type="ECO:0000313" key="2">
    <source>
        <dbReference type="Proteomes" id="UP001224775"/>
    </source>
</evidence>
<organism evidence="1 2">
    <name type="scientific">Skeletonema marinoi</name>
    <dbReference type="NCBI Taxonomy" id="267567"/>
    <lineage>
        <taxon>Eukaryota</taxon>
        <taxon>Sar</taxon>
        <taxon>Stramenopiles</taxon>
        <taxon>Ochrophyta</taxon>
        <taxon>Bacillariophyta</taxon>
        <taxon>Coscinodiscophyceae</taxon>
        <taxon>Thalassiosirophycidae</taxon>
        <taxon>Thalassiosirales</taxon>
        <taxon>Skeletonemataceae</taxon>
        <taxon>Skeletonema</taxon>
        <taxon>Skeletonema marinoi-dohrnii complex</taxon>
    </lineage>
</organism>
<evidence type="ECO:0008006" key="3">
    <source>
        <dbReference type="Google" id="ProtNLM"/>
    </source>
</evidence>
<dbReference type="Proteomes" id="UP001224775">
    <property type="component" value="Unassembled WGS sequence"/>
</dbReference>
<gene>
    <name evidence="1" type="ORF">QTG54_014553</name>
</gene>
<protein>
    <recommendedName>
        <fullName evidence="3">RING-type domain-containing protein</fullName>
    </recommendedName>
</protein>
<comment type="caution">
    <text evidence="1">The sequence shown here is derived from an EMBL/GenBank/DDBJ whole genome shotgun (WGS) entry which is preliminary data.</text>
</comment>
<accession>A0AAD8XWE2</accession>
<name>A0AAD8XWE2_9STRA</name>
<dbReference type="EMBL" id="JATAAI010000037">
    <property type="protein sequence ID" value="KAK1734680.1"/>
    <property type="molecule type" value="Genomic_DNA"/>
</dbReference>
<dbReference type="AlphaFoldDB" id="A0AAD8XWE2"/>
<evidence type="ECO:0000313" key="1">
    <source>
        <dbReference type="EMBL" id="KAK1734680.1"/>
    </source>
</evidence>
<sequence length="243" mass="26541">MVEPKNTPSTATGVAASSSVEKAAATAFARLQSEETDATSTSKIKTSLHNADVEYARKRKRIEEQIDSETRQLLQSLEWKKSQLLNAAKSEHKQLKTSILQSVDPSSSSAGNCTICNAPMTKIAAAQCIGEGCNGAFCKSCLKHKIGDNVRCHCCSDVVNVMCPSCVDAMNAKRGWYQFDYCKNDCGFICPEHSWKEDCCVCGECHLCSPAIRGKCSLSECGRCGEKLCDRCDYKEGCMCVDR</sequence>